<evidence type="ECO:0000256" key="2">
    <source>
        <dbReference type="ARBA" id="ARBA00022475"/>
    </source>
</evidence>
<comment type="subcellular location">
    <subcellularLocation>
        <location evidence="1">Cell membrane</location>
        <topology evidence="1">Multi-pass membrane protein</topology>
    </subcellularLocation>
</comment>
<organism evidence="7 8">
    <name type="scientific">Chitinophaga lutea</name>
    <dbReference type="NCBI Taxonomy" id="2488634"/>
    <lineage>
        <taxon>Bacteria</taxon>
        <taxon>Pseudomonadati</taxon>
        <taxon>Bacteroidota</taxon>
        <taxon>Chitinophagia</taxon>
        <taxon>Chitinophagales</taxon>
        <taxon>Chitinophagaceae</taxon>
        <taxon>Chitinophaga</taxon>
    </lineage>
</organism>
<evidence type="ECO:0000256" key="3">
    <source>
        <dbReference type="ARBA" id="ARBA00022692"/>
    </source>
</evidence>
<feature type="transmembrane region" description="Helical" evidence="6">
    <location>
        <begin position="185"/>
        <end position="207"/>
    </location>
</feature>
<dbReference type="Proteomes" id="UP000278351">
    <property type="component" value="Unassembled WGS sequence"/>
</dbReference>
<name>A0A3N4PW17_9BACT</name>
<evidence type="ECO:0000256" key="4">
    <source>
        <dbReference type="ARBA" id="ARBA00022989"/>
    </source>
</evidence>
<dbReference type="PANTHER" id="PTHR30213">
    <property type="entry name" value="INNER MEMBRANE PROTEIN YHJD"/>
    <property type="match status" value="1"/>
</dbReference>
<comment type="caution">
    <text evidence="7">The sequence shown here is derived from an EMBL/GenBank/DDBJ whole genome shotgun (WGS) entry which is preliminary data.</text>
</comment>
<evidence type="ECO:0000256" key="5">
    <source>
        <dbReference type="ARBA" id="ARBA00023136"/>
    </source>
</evidence>
<dbReference type="InterPro" id="IPR017039">
    <property type="entry name" value="Virul_fac_BrkB"/>
</dbReference>
<feature type="transmembrane region" description="Helical" evidence="6">
    <location>
        <begin position="135"/>
        <end position="156"/>
    </location>
</feature>
<dbReference type="Pfam" id="PF03631">
    <property type="entry name" value="Virul_fac_BrkB"/>
    <property type="match status" value="1"/>
</dbReference>
<dbReference type="GO" id="GO:0005886">
    <property type="term" value="C:plasma membrane"/>
    <property type="evidence" value="ECO:0007669"/>
    <property type="project" value="UniProtKB-SubCell"/>
</dbReference>
<dbReference type="EMBL" id="RPDH01000002">
    <property type="protein sequence ID" value="RPE09291.1"/>
    <property type="molecule type" value="Genomic_DNA"/>
</dbReference>
<proteinExistence type="predicted"/>
<dbReference type="AlphaFoldDB" id="A0A3N4PW17"/>
<keyword evidence="8" id="KW-1185">Reference proteome</keyword>
<keyword evidence="5 6" id="KW-0472">Membrane</keyword>
<feature type="transmembrane region" description="Helical" evidence="6">
    <location>
        <begin position="227"/>
        <end position="247"/>
    </location>
</feature>
<keyword evidence="3 6" id="KW-0812">Transmembrane</keyword>
<feature type="transmembrane region" description="Helical" evidence="6">
    <location>
        <begin position="74"/>
        <end position="96"/>
    </location>
</feature>
<sequence length="349" mass="40296">MGQMYRYNTQLCCKYYGCSCTNPGWRVFYFNFAAYMMTGNRQHLKRWQIFLLSFKDAFKEFNANDPLRMAGATAFFTTFALPAILVIIIQLLRLIFEPRNISLQLFDQLREIIGPEATAEVIKTLRAFRGIAENWLIAIAGFLFLLFVATTLFKVIKSSMNQLWSIRIAKRQTFGQIMMSRLRGVLVILLTAVLFMLGILADSIQAYLGQYIDQYLPSIFTYYDSGLRYLISILTVTLWFALVFYLLPDGRPRWKIVFTSAFVTSILFNIGKLILRWMLSYSNINSIYGASAATVLLLLFVFYVSMIFYYGTSFANVWANVNGKPIQPLHHAIKYQLKNVDENVDEEEV</sequence>
<reference evidence="7 8" key="1">
    <citation type="submission" date="2018-11" db="EMBL/GenBank/DDBJ databases">
        <title>Chitinophaga lutea sp.nov., isolate from arsenic contaminated soil.</title>
        <authorList>
            <person name="Zong Y."/>
        </authorList>
    </citation>
    <scope>NUCLEOTIDE SEQUENCE [LARGE SCALE GENOMIC DNA]</scope>
    <source>
        <strain evidence="7 8">ZY74</strain>
    </source>
</reference>
<evidence type="ECO:0000313" key="7">
    <source>
        <dbReference type="EMBL" id="RPE09291.1"/>
    </source>
</evidence>
<protein>
    <submittedName>
        <fullName evidence="7">YihY/virulence factor BrkB family protein</fullName>
    </submittedName>
</protein>
<feature type="transmembrane region" description="Helical" evidence="6">
    <location>
        <begin position="287"/>
        <end position="310"/>
    </location>
</feature>
<evidence type="ECO:0000256" key="6">
    <source>
        <dbReference type="SAM" id="Phobius"/>
    </source>
</evidence>
<accession>A0A3N4PW17</accession>
<feature type="transmembrane region" description="Helical" evidence="6">
    <location>
        <begin position="254"/>
        <end position="275"/>
    </location>
</feature>
<evidence type="ECO:0000313" key="8">
    <source>
        <dbReference type="Proteomes" id="UP000278351"/>
    </source>
</evidence>
<evidence type="ECO:0000256" key="1">
    <source>
        <dbReference type="ARBA" id="ARBA00004651"/>
    </source>
</evidence>
<dbReference type="PANTHER" id="PTHR30213:SF1">
    <property type="entry name" value="INNER MEMBRANE PROTEIN YHJD"/>
    <property type="match status" value="1"/>
</dbReference>
<gene>
    <name evidence="7" type="ORF">EGT74_20030</name>
</gene>
<keyword evidence="4 6" id="KW-1133">Transmembrane helix</keyword>
<keyword evidence="2" id="KW-1003">Cell membrane</keyword>
<dbReference type="PIRSF" id="PIRSF035875">
    <property type="entry name" value="RNase_BN"/>
    <property type="match status" value="1"/>
</dbReference>